<keyword evidence="2" id="KW-0812">Transmembrane</keyword>
<dbReference type="STRING" id="61819.ENSACIP00000028305"/>
<dbReference type="OMA" id="TFWGAFQ"/>
<protein>
    <recommendedName>
        <fullName evidence="3">THD domain-containing protein</fullName>
    </recommendedName>
</protein>
<dbReference type="GeneTree" id="ENSGT00940000171828"/>
<comment type="similarity">
    <text evidence="1">Belongs to the tumor necrosis factor family.</text>
</comment>
<dbReference type="GO" id="GO:0006955">
    <property type="term" value="P:immune response"/>
    <property type="evidence" value="ECO:0007669"/>
    <property type="project" value="InterPro"/>
</dbReference>
<dbReference type="GO" id="GO:0016020">
    <property type="term" value="C:membrane"/>
    <property type="evidence" value="ECO:0007669"/>
    <property type="project" value="InterPro"/>
</dbReference>
<keyword evidence="5" id="KW-1185">Reference proteome</keyword>
<dbReference type="AlphaFoldDB" id="A0A3Q0T803"/>
<evidence type="ECO:0000313" key="4">
    <source>
        <dbReference type="Ensembl" id="ENSACIP00000028305.1"/>
    </source>
</evidence>
<dbReference type="Gene3D" id="2.60.120.40">
    <property type="match status" value="1"/>
</dbReference>
<feature type="domain" description="THD" evidence="3">
    <location>
        <begin position="45"/>
        <end position="187"/>
    </location>
</feature>
<dbReference type="GO" id="GO:0005164">
    <property type="term" value="F:tumor necrosis factor receptor binding"/>
    <property type="evidence" value="ECO:0007669"/>
    <property type="project" value="InterPro"/>
</dbReference>
<dbReference type="InterPro" id="IPR006052">
    <property type="entry name" value="TNF_dom"/>
</dbReference>
<name>A0A3Q0T803_AMPCI</name>
<keyword evidence="2" id="KW-0472">Membrane</keyword>
<reference evidence="4" key="2">
    <citation type="submission" date="2025-09" db="UniProtKB">
        <authorList>
            <consortium name="Ensembl"/>
        </authorList>
    </citation>
    <scope>IDENTIFICATION</scope>
</reference>
<evidence type="ECO:0000313" key="5">
    <source>
        <dbReference type="Proteomes" id="UP000261340"/>
    </source>
</evidence>
<reference evidence="4" key="1">
    <citation type="submission" date="2025-08" db="UniProtKB">
        <authorList>
            <consortium name="Ensembl"/>
        </authorList>
    </citation>
    <scope>IDENTIFICATION</scope>
</reference>
<organism evidence="4 5">
    <name type="scientific">Amphilophus citrinellus</name>
    <name type="common">Midas cichlid</name>
    <name type="synonym">Cichlasoma citrinellum</name>
    <dbReference type="NCBI Taxonomy" id="61819"/>
    <lineage>
        <taxon>Eukaryota</taxon>
        <taxon>Metazoa</taxon>
        <taxon>Chordata</taxon>
        <taxon>Craniata</taxon>
        <taxon>Vertebrata</taxon>
        <taxon>Euteleostomi</taxon>
        <taxon>Actinopterygii</taxon>
        <taxon>Neopterygii</taxon>
        <taxon>Teleostei</taxon>
        <taxon>Neoteleostei</taxon>
        <taxon>Acanthomorphata</taxon>
        <taxon>Ovalentaria</taxon>
        <taxon>Cichlomorphae</taxon>
        <taxon>Cichliformes</taxon>
        <taxon>Cichlidae</taxon>
        <taxon>New World cichlids</taxon>
        <taxon>Cichlasomatinae</taxon>
        <taxon>Heroini</taxon>
        <taxon>Amphilophus</taxon>
    </lineage>
</organism>
<sequence>MEDQPRGSHKIQLLQVWCGLLTLAVVVMAVRLATTNLKPAEVSSWAAHPPASAVTISEAKTLIYYSFIELLLLSNSYPAWKESEPRCKSRSLVLKENAIYVNQSGFYFLYAQVTFRKEQSGEKRVFLQRTGFLDGKTKLLAEGIYPQSTESSVWVAKIVSLRKNDSVSINITAEIRKDQTYWGLIELR</sequence>
<evidence type="ECO:0000256" key="2">
    <source>
        <dbReference type="SAM" id="Phobius"/>
    </source>
</evidence>
<dbReference type="Proteomes" id="UP000261340">
    <property type="component" value="Unplaced"/>
</dbReference>
<feature type="transmembrane region" description="Helical" evidence="2">
    <location>
        <begin position="12"/>
        <end position="33"/>
    </location>
</feature>
<keyword evidence="2" id="KW-1133">Transmembrane helix</keyword>
<dbReference type="Ensembl" id="ENSACIT00000029053.1">
    <property type="protein sequence ID" value="ENSACIP00000028305.1"/>
    <property type="gene ID" value="ENSACIG00000021940.1"/>
</dbReference>
<dbReference type="Pfam" id="PF00229">
    <property type="entry name" value="TNF"/>
    <property type="match status" value="1"/>
</dbReference>
<evidence type="ECO:0000259" key="3">
    <source>
        <dbReference type="PROSITE" id="PS50049"/>
    </source>
</evidence>
<dbReference type="InterPro" id="IPR008983">
    <property type="entry name" value="Tumour_necrosis_fac-like_dom"/>
</dbReference>
<evidence type="ECO:0000256" key="1">
    <source>
        <dbReference type="ARBA" id="ARBA00008670"/>
    </source>
</evidence>
<accession>A0A3Q0T803</accession>
<proteinExistence type="inferred from homology"/>
<dbReference type="SUPFAM" id="SSF49842">
    <property type="entry name" value="TNF-like"/>
    <property type="match status" value="1"/>
</dbReference>
<dbReference type="SMART" id="SM00207">
    <property type="entry name" value="TNF"/>
    <property type="match status" value="1"/>
</dbReference>
<dbReference type="PROSITE" id="PS50049">
    <property type="entry name" value="THD_2"/>
    <property type="match status" value="1"/>
</dbReference>